<evidence type="ECO:0000313" key="2">
    <source>
        <dbReference type="Proteomes" id="UP000515976"/>
    </source>
</evidence>
<reference evidence="1 2" key="1">
    <citation type="submission" date="2020-08" db="EMBL/GenBank/DDBJ databases">
        <title>Genome sequence of Phycicoccus endophyticus JCM 31784T.</title>
        <authorList>
            <person name="Hyun D.-W."/>
            <person name="Bae J.-W."/>
        </authorList>
    </citation>
    <scope>NUCLEOTIDE SEQUENCE [LARGE SCALE GENOMIC DNA]</scope>
    <source>
        <strain evidence="1 2">JCM 31784</strain>
    </source>
</reference>
<evidence type="ECO:0000313" key="1">
    <source>
        <dbReference type="EMBL" id="QNN50150.1"/>
    </source>
</evidence>
<dbReference type="EMBL" id="CP060712">
    <property type="protein sequence ID" value="QNN50150.1"/>
    <property type="molecule type" value="Genomic_DNA"/>
</dbReference>
<name>A0A7G9R3H5_9MICO</name>
<organism evidence="1 2">
    <name type="scientific">Phycicoccus endophyticus</name>
    <dbReference type="NCBI Taxonomy" id="1690220"/>
    <lineage>
        <taxon>Bacteria</taxon>
        <taxon>Bacillati</taxon>
        <taxon>Actinomycetota</taxon>
        <taxon>Actinomycetes</taxon>
        <taxon>Micrococcales</taxon>
        <taxon>Intrasporangiaceae</taxon>
        <taxon>Phycicoccus</taxon>
    </lineage>
</organism>
<dbReference type="Proteomes" id="UP000515976">
    <property type="component" value="Chromosome"/>
</dbReference>
<keyword evidence="2" id="KW-1185">Reference proteome</keyword>
<dbReference type="KEGG" id="pei:H9L10_03580"/>
<protein>
    <submittedName>
        <fullName evidence="1">Uncharacterized protein</fullName>
    </submittedName>
</protein>
<dbReference type="AlphaFoldDB" id="A0A7G9R3H5"/>
<sequence length="87" mass="9687">MHLYVTAALAVILAGAFALRWWTWRPLVKRRAVVQLDDGTSFEGAVMSRRGPLLVMTDVTARVPGGEQRIDGTVVLERPRVVFVQVI</sequence>
<gene>
    <name evidence="1" type="ORF">H9L10_03580</name>
</gene>
<proteinExistence type="predicted"/>
<dbReference type="RefSeq" id="WP_166102342.1">
    <property type="nucleotide sequence ID" value="NZ_BMMY01000002.1"/>
</dbReference>
<accession>A0A7G9R3H5</accession>